<feature type="non-terminal residue" evidence="1">
    <location>
        <position position="1"/>
    </location>
</feature>
<gene>
    <name evidence="1" type="ORF">JYZ213_LOCUS47383</name>
</gene>
<name>A0A815YLW9_9BILA</name>
<proteinExistence type="predicted"/>
<protein>
    <submittedName>
        <fullName evidence="1">Uncharacterized protein</fullName>
    </submittedName>
</protein>
<sequence>QDTFAFNILQGYWERLNFPNPPKTYKPLPGELANPIPYRLDGGFGKFNRSQ</sequence>
<accession>A0A815YLW9</accession>
<evidence type="ECO:0000313" key="1">
    <source>
        <dbReference type="EMBL" id="CAF1571714.1"/>
    </source>
</evidence>
<reference evidence="1" key="1">
    <citation type="submission" date="2021-02" db="EMBL/GenBank/DDBJ databases">
        <authorList>
            <person name="Nowell W R."/>
        </authorList>
    </citation>
    <scope>NUCLEOTIDE SEQUENCE</scope>
</reference>
<dbReference type="Proteomes" id="UP000663845">
    <property type="component" value="Unassembled WGS sequence"/>
</dbReference>
<dbReference type="EMBL" id="CAJNOG010009328">
    <property type="protein sequence ID" value="CAF1571714.1"/>
    <property type="molecule type" value="Genomic_DNA"/>
</dbReference>
<organism evidence="1 2">
    <name type="scientific">Adineta steineri</name>
    <dbReference type="NCBI Taxonomy" id="433720"/>
    <lineage>
        <taxon>Eukaryota</taxon>
        <taxon>Metazoa</taxon>
        <taxon>Spiralia</taxon>
        <taxon>Gnathifera</taxon>
        <taxon>Rotifera</taxon>
        <taxon>Eurotatoria</taxon>
        <taxon>Bdelloidea</taxon>
        <taxon>Adinetida</taxon>
        <taxon>Adinetidae</taxon>
        <taxon>Adineta</taxon>
    </lineage>
</organism>
<evidence type="ECO:0000313" key="2">
    <source>
        <dbReference type="Proteomes" id="UP000663845"/>
    </source>
</evidence>
<comment type="caution">
    <text evidence="1">The sequence shown here is derived from an EMBL/GenBank/DDBJ whole genome shotgun (WGS) entry which is preliminary data.</text>
</comment>
<dbReference type="AlphaFoldDB" id="A0A815YLW9"/>